<sequence length="248" mass="27727">MVKKKLKLTAVPSIEINVKPLSDDHMEKLKIFNDSVVRIKKNVRQLDKQVSGNKNPVCLKNDVLSVRPSAGSEHILRSNKYNNIQKVDEVFLDDQSIITVENKNAPSVMEGKQDLLSETRAGPLCCKEINNQSMIIDEENFDDENTVIKNISNPFVMEGKQDLPSETGAGPLCCKEINNQSMIIDKENNNDENTVIKDISNPFVIMGEKQDLSPKIDKVTSQGLSSQSSHRRHSFPEINNDKPTVSPA</sequence>
<proteinExistence type="predicted"/>
<evidence type="ECO:0000313" key="3">
    <source>
        <dbReference type="Proteomes" id="UP000639338"/>
    </source>
</evidence>
<dbReference type="AlphaFoldDB" id="A0A834Y5K5"/>
<feature type="compositionally biased region" description="Polar residues" evidence="1">
    <location>
        <begin position="219"/>
        <end position="228"/>
    </location>
</feature>
<protein>
    <submittedName>
        <fullName evidence="2">Uncharacterized protein</fullName>
    </submittedName>
</protein>
<accession>A0A834Y5K5</accession>
<dbReference type="EMBL" id="JACMRX010000001">
    <property type="protein sequence ID" value="KAF7998511.1"/>
    <property type="molecule type" value="Genomic_DNA"/>
</dbReference>
<organism evidence="2 3">
    <name type="scientific">Aphidius gifuensis</name>
    <name type="common">Parasitoid wasp</name>
    <dbReference type="NCBI Taxonomy" id="684658"/>
    <lineage>
        <taxon>Eukaryota</taxon>
        <taxon>Metazoa</taxon>
        <taxon>Ecdysozoa</taxon>
        <taxon>Arthropoda</taxon>
        <taxon>Hexapoda</taxon>
        <taxon>Insecta</taxon>
        <taxon>Pterygota</taxon>
        <taxon>Neoptera</taxon>
        <taxon>Endopterygota</taxon>
        <taxon>Hymenoptera</taxon>
        <taxon>Apocrita</taxon>
        <taxon>Ichneumonoidea</taxon>
        <taxon>Braconidae</taxon>
        <taxon>Aphidiinae</taxon>
        <taxon>Aphidius</taxon>
    </lineage>
</organism>
<gene>
    <name evidence="2" type="ORF">HCN44_010919</name>
</gene>
<evidence type="ECO:0000313" key="2">
    <source>
        <dbReference type="EMBL" id="KAF7998511.1"/>
    </source>
</evidence>
<comment type="caution">
    <text evidence="2">The sequence shown here is derived from an EMBL/GenBank/DDBJ whole genome shotgun (WGS) entry which is preliminary data.</text>
</comment>
<feature type="region of interest" description="Disordered" evidence="1">
    <location>
        <begin position="214"/>
        <end position="248"/>
    </location>
</feature>
<evidence type="ECO:0000256" key="1">
    <source>
        <dbReference type="SAM" id="MobiDB-lite"/>
    </source>
</evidence>
<dbReference type="Proteomes" id="UP000639338">
    <property type="component" value="Unassembled WGS sequence"/>
</dbReference>
<name>A0A834Y5K5_APHGI</name>
<reference evidence="2 3" key="1">
    <citation type="submission" date="2020-08" db="EMBL/GenBank/DDBJ databases">
        <title>Aphidius gifuensis genome sequencing and assembly.</title>
        <authorList>
            <person name="Du Z."/>
        </authorList>
    </citation>
    <scope>NUCLEOTIDE SEQUENCE [LARGE SCALE GENOMIC DNA]</scope>
    <source>
        <strain evidence="2">YNYX2018</strain>
        <tissue evidence="2">Adults</tissue>
    </source>
</reference>
<keyword evidence="3" id="KW-1185">Reference proteome</keyword>